<sequence>MHSAISEILNALAILADDKNIQLTIKEAGKGAAICAGAALIGGLLLGPGGLALGGAIGGLTAYGLTEGKFKSLSEVILNDLTERQRRELEQHVIRAISEVRNVRVRDVAKLILSNRHVQEVALEAVKSYITDRMGMTIVD</sequence>
<comment type="similarity">
    <text evidence="1">Belongs to the C19orf12 family.</text>
</comment>
<protein>
    <submittedName>
        <fullName evidence="3">Protein C19orf12 homolog</fullName>
    </submittedName>
</protein>
<evidence type="ECO:0000256" key="1">
    <source>
        <dbReference type="ARBA" id="ARBA00029457"/>
    </source>
</evidence>
<reference evidence="3" key="1">
    <citation type="submission" date="2025-08" db="UniProtKB">
        <authorList>
            <consortium name="RefSeq"/>
        </authorList>
    </citation>
    <scope>IDENTIFICATION</scope>
    <source>
        <strain evidence="3">Mau12</strain>
        <tissue evidence="3">Whole Body</tissue>
    </source>
</reference>
<name>A0A6P8KBA6_DROMA</name>
<proteinExistence type="inferred from homology"/>
<dbReference type="Pfam" id="PF20721">
    <property type="entry name" value="C19orf12"/>
    <property type="match status" value="1"/>
</dbReference>
<evidence type="ECO:0000313" key="3">
    <source>
        <dbReference type="RefSeq" id="XP_033165512.1"/>
    </source>
</evidence>
<dbReference type="PANTHER" id="PTHR31493">
    <property type="entry name" value="NAZO FAMILY MEMBER"/>
    <property type="match status" value="1"/>
</dbReference>
<dbReference type="Proteomes" id="UP000515162">
    <property type="component" value="Chromosome 3R"/>
</dbReference>
<evidence type="ECO:0000313" key="2">
    <source>
        <dbReference type="Proteomes" id="UP000515162"/>
    </source>
</evidence>
<dbReference type="InterPro" id="IPR033369">
    <property type="entry name" value="C19orf12"/>
</dbReference>
<gene>
    <name evidence="3" type="primary">LOC117144461</name>
</gene>
<dbReference type="RefSeq" id="XP_033165512.1">
    <property type="nucleotide sequence ID" value="XM_033309621.1"/>
</dbReference>
<accession>A0A6P8KBA6</accession>
<dbReference type="AlphaFoldDB" id="A0A6P8KBA6"/>
<dbReference type="PANTHER" id="PTHR31493:SF1">
    <property type="entry name" value="PROTEIN C19ORF12"/>
    <property type="match status" value="1"/>
</dbReference>
<dbReference type="GeneID" id="117144461"/>
<organism evidence="2 3">
    <name type="scientific">Drosophila mauritiana</name>
    <name type="common">Fruit fly</name>
    <dbReference type="NCBI Taxonomy" id="7226"/>
    <lineage>
        <taxon>Eukaryota</taxon>
        <taxon>Metazoa</taxon>
        <taxon>Ecdysozoa</taxon>
        <taxon>Arthropoda</taxon>
        <taxon>Hexapoda</taxon>
        <taxon>Insecta</taxon>
        <taxon>Pterygota</taxon>
        <taxon>Neoptera</taxon>
        <taxon>Endopterygota</taxon>
        <taxon>Diptera</taxon>
        <taxon>Brachycera</taxon>
        <taxon>Muscomorpha</taxon>
        <taxon>Ephydroidea</taxon>
        <taxon>Drosophilidae</taxon>
        <taxon>Drosophila</taxon>
        <taxon>Sophophora</taxon>
    </lineage>
</organism>
<keyword evidence="2" id="KW-1185">Reference proteome</keyword>